<evidence type="ECO:0000256" key="7">
    <source>
        <dbReference type="PROSITE-ProRule" id="PRU00339"/>
    </source>
</evidence>
<dbReference type="EMBL" id="CP111023">
    <property type="protein sequence ID" value="WAR22047.1"/>
    <property type="molecule type" value="Genomic_DNA"/>
</dbReference>
<dbReference type="SUPFAM" id="SSF48452">
    <property type="entry name" value="TPR-like"/>
    <property type="match status" value="1"/>
</dbReference>
<dbReference type="Proteomes" id="UP001164746">
    <property type="component" value="Chromosome 12"/>
</dbReference>
<feature type="repeat" description="TPR" evidence="7">
    <location>
        <begin position="252"/>
        <end position="285"/>
    </location>
</feature>
<protein>
    <submittedName>
        <fullName evidence="9">CDC23-like protein</fullName>
    </submittedName>
</protein>
<dbReference type="InterPro" id="IPR011990">
    <property type="entry name" value="TPR-like_helical_dom_sf"/>
</dbReference>
<dbReference type="PROSITE" id="PS50005">
    <property type="entry name" value="TPR"/>
    <property type="match status" value="2"/>
</dbReference>
<evidence type="ECO:0000313" key="10">
    <source>
        <dbReference type="Proteomes" id="UP001164746"/>
    </source>
</evidence>
<keyword evidence="3" id="KW-0498">Mitosis</keyword>
<sequence>YDKYTLATSYFDLKEYDRAAYFLKECRSKKCFFLYIYSQYLGDEKRKLDKASDSIGPPDHLENEHLKTLRIELSKKYANRELDGYSLYLYGVILKKLDLLKDAVEIFLESLKLEPLHWGTWQELVPLIADREMLMSMSLPSTWMKQFFVAMVFLELQLNEEALKIYQDLEENGFEQSTYIVSNIANMDTFSNLLYVKEMRYELANLAHKLSDIDKYRVETCCVIGNYYSLRSEHEKAALYFQRCIKLNPLYLSAWTLMGHEFMEMKNTNAAIQAYRQALEVNKRDYRAWYGLGQTYEILKMPYYCLYYYRNAQKLRPNDSRMIMALGESYEKLDRLQEAKKCFWKAHMVGDIEGSSLLKLA</sequence>
<dbReference type="Pfam" id="PF04049">
    <property type="entry name" value="ANAPC8"/>
    <property type="match status" value="1"/>
</dbReference>
<dbReference type="Pfam" id="PF13414">
    <property type="entry name" value="TPR_11"/>
    <property type="match status" value="1"/>
</dbReference>
<proteinExistence type="predicted"/>
<keyword evidence="10" id="KW-1185">Reference proteome</keyword>
<feature type="non-terminal residue" evidence="9">
    <location>
        <position position="1"/>
    </location>
</feature>
<evidence type="ECO:0000256" key="4">
    <source>
        <dbReference type="ARBA" id="ARBA00022786"/>
    </source>
</evidence>
<dbReference type="Pfam" id="PF13181">
    <property type="entry name" value="TPR_8"/>
    <property type="match status" value="2"/>
</dbReference>
<evidence type="ECO:0000256" key="5">
    <source>
        <dbReference type="ARBA" id="ARBA00022803"/>
    </source>
</evidence>
<keyword evidence="4" id="KW-0833">Ubl conjugation pathway</keyword>
<dbReference type="PANTHER" id="PTHR12558:SF10">
    <property type="entry name" value="CELL DIVISION CYCLE PROTEIN 23 HOMOLOG"/>
    <property type="match status" value="1"/>
</dbReference>
<dbReference type="SMART" id="SM00028">
    <property type="entry name" value="TPR"/>
    <property type="match status" value="5"/>
</dbReference>
<accession>A0ABY7FLX4</accession>
<keyword evidence="2" id="KW-0677">Repeat</keyword>
<feature type="repeat" description="TPR" evidence="7">
    <location>
        <begin position="218"/>
        <end position="251"/>
    </location>
</feature>
<keyword evidence="5 7" id="KW-0802">TPR repeat</keyword>
<feature type="non-terminal residue" evidence="9">
    <location>
        <position position="361"/>
    </location>
</feature>
<evidence type="ECO:0000259" key="8">
    <source>
        <dbReference type="Pfam" id="PF04049"/>
    </source>
</evidence>
<name>A0ABY7FLX4_MYAAR</name>
<dbReference type="PANTHER" id="PTHR12558">
    <property type="entry name" value="CELL DIVISION CYCLE 16,23,27"/>
    <property type="match status" value="1"/>
</dbReference>
<organism evidence="9 10">
    <name type="scientific">Mya arenaria</name>
    <name type="common">Soft-shell clam</name>
    <dbReference type="NCBI Taxonomy" id="6604"/>
    <lineage>
        <taxon>Eukaryota</taxon>
        <taxon>Metazoa</taxon>
        <taxon>Spiralia</taxon>
        <taxon>Lophotrochozoa</taxon>
        <taxon>Mollusca</taxon>
        <taxon>Bivalvia</taxon>
        <taxon>Autobranchia</taxon>
        <taxon>Heteroconchia</taxon>
        <taxon>Euheterodonta</taxon>
        <taxon>Imparidentia</taxon>
        <taxon>Neoheterodontei</taxon>
        <taxon>Myida</taxon>
        <taxon>Myoidea</taxon>
        <taxon>Myidae</taxon>
        <taxon>Mya</taxon>
    </lineage>
</organism>
<evidence type="ECO:0000256" key="6">
    <source>
        <dbReference type="ARBA" id="ARBA00023306"/>
    </source>
</evidence>
<evidence type="ECO:0000256" key="1">
    <source>
        <dbReference type="ARBA" id="ARBA00022618"/>
    </source>
</evidence>
<dbReference type="Gene3D" id="1.25.40.10">
    <property type="entry name" value="Tetratricopeptide repeat domain"/>
    <property type="match status" value="3"/>
</dbReference>
<gene>
    <name evidence="9" type="ORF">MAR_016021</name>
</gene>
<feature type="domain" description="Cdc23" evidence="8">
    <location>
        <begin position="1"/>
        <end position="185"/>
    </location>
</feature>
<dbReference type="InterPro" id="IPR019734">
    <property type="entry name" value="TPR_rpt"/>
</dbReference>
<evidence type="ECO:0000256" key="2">
    <source>
        <dbReference type="ARBA" id="ARBA00022737"/>
    </source>
</evidence>
<keyword evidence="1" id="KW-0132">Cell division</keyword>
<reference evidence="9" key="1">
    <citation type="submission" date="2022-11" db="EMBL/GenBank/DDBJ databases">
        <title>Centuries of genome instability and evolution in soft-shell clam transmissible cancer (bioRxiv).</title>
        <authorList>
            <person name="Hart S.F.M."/>
            <person name="Yonemitsu M.A."/>
            <person name="Giersch R.M."/>
            <person name="Beal B.F."/>
            <person name="Arriagada G."/>
            <person name="Davis B.W."/>
            <person name="Ostrander E.A."/>
            <person name="Goff S.P."/>
            <person name="Metzger M.J."/>
        </authorList>
    </citation>
    <scope>NUCLEOTIDE SEQUENCE</scope>
    <source>
        <strain evidence="9">MELC-2E11</strain>
        <tissue evidence="9">Siphon/mantle</tissue>
    </source>
</reference>
<dbReference type="InterPro" id="IPR007192">
    <property type="entry name" value="APC8"/>
</dbReference>
<evidence type="ECO:0000313" key="9">
    <source>
        <dbReference type="EMBL" id="WAR22047.1"/>
    </source>
</evidence>
<keyword evidence="6" id="KW-0131">Cell cycle</keyword>
<evidence type="ECO:0000256" key="3">
    <source>
        <dbReference type="ARBA" id="ARBA00022776"/>
    </source>
</evidence>